<dbReference type="EMBL" id="JBIMZQ010000064">
    <property type="protein sequence ID" value="KAL3657501.1"/>
    <property type="molecule type" value="Genomic_DNA"/>
</dbReference>
<comment type="subcellular location">
    <subcellularLocation>
        <location evidence="1">Secreted</location>
    </subcellularLocation>
</comment>
<name>A0ABD3ET19_9STRA</name>
<protein>
    <recommendedName>
        <fullName evidence="13">Feruloyl esterase</fullName>
    </recommendedName>
</protein>
<evidence type="ECO:0000256" key="2">
    <source>
        <dbReference type="ARBA" id="ARBA00010278"/>
    </source>
</evidence>
<evidence type="ECO:0000256" key="7">
    <source>
        <dbReference type="ARBA" id="ARBA00023277"/>
    </source>
</evidence>
<evidence type="ECO:0000313" key="12">
    <source>
        <dbReference type="Proteomes" id="UP001632037"/>
    </source>
</evidence>
<evidence type="ECO:0000256" key="5">
    <source>
        <dbReference type="ARBA" id="ARBA00022729"/>
    </source>
</evidence>
<comment type="similarity">
    <text evidence="2">Belongs to the faeC family.</text>
</comment>
<organism evidence="11 12">
    <name type="scientific">Phytophthora oleae</name>
    <dbReference type="NCBI Taxonomy" id="2107226"/>
    <lineage>
        <taxon>Eukaryota</taxon>
        <taxon>Sar</taxon>
        <taxon>Stramenopiles</taxon>
        <taxon>Oomycota</taxon>
        <taxon>Peronosporomycetes</taxon>
        <taxon>Peronosporales</taxon>
        <taxon>Peronosporaceae</taxon>
        <taxon>Phytophthora</taxon>
    </lineage>
</organism>
<dbReference type="InterPro" id="IPR029058">
    <property type="entry name" value="AB_hydrolase_fold"/>
</dbReference>
<keyword evidence="3" id="KW-0964">Secreted</keyword>
<dbReference type="SUPFAM" id="SSF53474">
    <property type="entry name" value="alpha/beta-Hydrolases"/>
    <property type="match status" value="1"/>
</dbReference>
<keyword evidence="5 10" id="KW-0732">Signal</keyword>
<keyword evidence="6" id="KW-0378">Hydrolase</keyword>
<evidence type="ECO:0000256" key="3">
    <source>
        <dbReference type="ARBA" id="ARBA00022525"/>
    </source>
</evidence>
<evidence type="ECO:0000256" key="6">
    <source>
        <dbReference type="ARBA" id="ARBA00022801"/>
    </source>
</evidence>
<dbReference type="GO" id="GO:0045493">
    <property type="term" value="P:xylan catabolic process"/>
    <property type="evidence" value="ECO:0007669"/>
    <property type="project" value="UniProtKB-KW"/>
</dbReference>
<dbReference type="GO" id="GO:0005576">
    <property type="term" value="C:extracellular region"/>
    <property type="evidence" value="ECO:0007669"/>
    <property type="project" value="UniProtKB-SubCell"/>
</dbReference>
<feature type="signal peptide" evidence="10">
    <location>
        <begin position="1"/>
        <end position="22"/>
    </location>
</feature>
<gene>
    <name evidence="11" type="ORF">V7S43_017639</name>
</gene>
<evidence type="ECO:0000256" key="1">
    <source>
        <dbReference type="ARBA" id="ARBA00004613"/>
    </source>
</evidence>
<feature type="chain" id="PRO_5044794152" description="Feruloyl esterase" evidence="10">
    <location>
        <begin position="23"/>
        <end position="264"/>
    </location>
</feature>
<evidence type="ECO:0008006" key="13">
    <source>
        <dbReference type="Google" id="ProtNLM"/>
    </source>
</evidence>
<comment type="function">
    <text evidence="9">Involved in degradation of plant cell walls. Hydrolyzes the feruloyl-arabinose ester bond in arabinoxylans, and the feruloyl-galactose ester bond in pectin. Active against paranitrophenyl-acetate, methyl ferulate and wheat arabinoxylan.</text>
</comment>
<evidence type="ECO:0000256" key="9">
    <source>
        <dbReference type="ARBA" id="ARBA00025250"/>
    </source>
</evidence>
<accession>A0ABD3ET19</accession>
<sequence>MVKSAILSSMLVALTAFQSTDAVTNSSGCGKAANITSGTYTTTINGTERGYIVRVPEGYDPSVPHPFIITYHWFGATAYNVTQNSSKYGNGSYYGLVDLANESTIFVSPQGLDNGWSNVNDDDMTFTDTILRWVDDECGREVGRGTTFKAAAVLSGTDYTTATGEPVPIGFLVSHGVSDPGNLISKGRSMRDVFLEVNRCSNQTAPEPVPGSKSHIKTTYTNCSKPVTFIAFDGVHEYSPVDAGASSSWVPGELWNFFFLSESS</sequence>
<dbReference type="InterPro" id="IPR043595">
    <property type="entry name" value="FaeB/C/D"/>
</dbReference>
<keyword evidence="8" id="KW-0624">Polysaccharide degradation</keyword>
<dbReference type="Gene3D" id="3.40.50.1820">
    <property type="entry name" value="alpha/beta hydrolase"/>
    <property type="match status" value="1"/>
</dbReference>
<keyword evidence="4" id="KW-0858">Xylan degradation</keyword>
<dbReference type="PANTHER" id="PTHR38050">
    <property type="match status" value="1"/>
</dbReference>
<keyword evidence="12" id="KW-1185">Reference proteome</keyword>
<evidence type="ECO:0000256" key="8">
    <source>
        <dbReference type="ARBA" id="ARBA00023326"/>
    </source>
</evidence>
<dbReference type="AlphaFoldDB" id="A0ABD3ET19"/>
<reference evidence="11 12" key="1">
    <citation type="submission" date="2024-09" db="EMBL/GenBank/DDBJ databases">
        <title>Genome sequencing and assembly of Phytophthora oleae, isolate VK10A, causative agent of rot of olive drupes.</title>
        <authorList>
            <person name="Conti Taguali S."/>
            <person name="Riolo M."/>
            <person name="La Spada F."/>
            <person name="Cacciola S.O."/>
            <person name="Dionisio G."/>
        </authorList>
    </citation>
    <scope>NUCLEOTIDE SEQUENCE [LARGE SCALE GENOMIC DNA]</scope>
    <source>
        <strain evidence="11 12">VK10A</strain>
    </source>
</reference>
<evidence type="ECO:0000256" key="10">
    <source>
        <dbReference type="SAM" id="SignalP"/>
    </source>
</evidence>
<dbReference type="PANTHER" id="PTHR38050:SF1">
    <property type="entry name" value="FERULOYL ESTERASE C"/>
    <property type="match status" value="1"/>
</dbReference>
<dbReference type="Proteomes" id="UP001632037">
    <property type="component" value="Unassembled WGS sequence"/>
</dbReference>
<evidence type="ECO:0000256" key="4">
    <source>
        <dbReference type="ARBA" id="ARBA00022651"/>
    </source>
</evidence>
<comment type="caution">
    <text evidence="11">The sequence shown here is derived from an EMBL/GenBank/DDBJ whole genome shotgun (WGS) entry which is preliminary data.</text>
</comment>
<dbReference type="GO" id="GO:0016787">
    <property type="term" value="F:hydrolase activity"/>
    <property type="evidence" value="ECO:0007669"/>
    <property type="project" value="UniProtKB-KW"/>
</dbReference>
<keyword evidence="7" id="KW-0119">Carbohydrate metabolism</keyword>
<proteinExistence type="inferred from homology"/>
<evidence type="ECO:0000313" key="11">
    <source>
        <dbReference type="EMBL" id="KAL3657501.1"/>
    </source>
</evidence>